<sequence length="167" mass="18552">MGATSCKPTEDGCCATASEPPQETALAEPHGSLDYPPQTEIEPVHQEPLSLSYEELALRIDKTDKTRKFSRETSPTSDTQSRLSSTSSHHFALDRDLLRGIPLKATLHGFGKMWTTSPTDLPDDDTREALWTKPLILRFSKAAQGVSQIYPQPYGVPTRRMIVLQVE</sequence>
<feature type="region of interest" description="Disordered" evidence="1">
    <location>
        <begin position="62"/>
        <end position="89"/>
    </location>
</feature>
<keyword evidence="3" id="KW-1185">Reference proteome</keyword>
<evidence type="ECO:0000256" key="1">
    <source>
        <dbReference type="SAM" id="MobiDB-lite"/>
    </source>
</evidence>
<name>A0A812M271_9DINO</name>
<evidence type="ECO:0000313" key="2">
    <source>
        <dbReference type="EMBL" id="CAE7249447.1"/>
    </source>
</evidence>
<organism evidence="2 3">
    <name type="scientific">Symbiodinium natans</name>
    <dbReference type="NCBI Taxonomy" id="878477"/>
    <lineage>
        <taxon>Eukaryota</taxon>
        <taxon>Sar</taxon>
        <taxon>Alveolata</taxon>
        <taxon>Dinophyceae</taxon>
        <taxon>Suessiales</taxon>
        <taxon>Symbiodiniaceae</taxon>
        <taxon>Symbiodinium</taxon>
    </lineage>
</organism>
<protein>
    <submittedName>
        <fullName evidence="2">Uncharacterized protein</fullName>
    </submittedName>
</protein>
<feature type="compositionally biased region" description="Low complexity" evidence="1">
    <location>
        <begin position="76"/>
        <end position="88"/>
    </location>
</feature>
<feature type="region of interest" description="Disordered" evidence="1">
    <location>
        <begin position="1"/>
        <end position="39"/>
    </location>
</feature>
<comment type="caution">
    <text evidence="2">The sequence shown here is derived from an EMBL/GenBank/DDBJ whole genome shotgun (WGS) entry which is preliminary data.</text>
</comment>
<dbReference type="Proteomes" id="UP000604046">
    <property type="component" value="Unassembled WGS sequence"/>
</dbReference>
<dbReference type="EMBL" id="CAJNDS010001147">
    <property type="protein sequence ID" value="CAE7249447.1"/>
    <property type="molecule type" value="Genomic_DNA"/>
</dbReference>
<evidence type="ECO:0000313" key="3">
    <source>
        <dbReference type="Proteomes" id="UP000604046"/>
    </source>
</evidence>
<feature type="compositionally biased region" description="Basic and acidic residues" evidence="1">
    <location>
        <begin position="62"/>
        <end position="71"/>
    </location>
</feature>
<reference evidence="2" key="1">
    <citation type="submission" date="2021-02" db="EMBL/GenBank/DDBJ databases">
        <authorList>
            <person name="Dougan E. K."/>
            <person name="Rhodes N."/>
            <person name="Thang M."/>
            <person name="Chan C."/>
        </authorList>
    </citation>
    <scope>NUCLEOTIDE SEQUENCE</scope>
</reference>
<dbReference type="AlphaFoldDB" id="A0A812M271"/>
<proteinExistence type="predicted"/>
<accession>A0A812M271</accession>
<gene>
    <name evidence="2" type="ORF">SNAT2548_LOCUS12154</name>
</gene>